<dbReference type="Pfam" id="PF08666">
    <property type="entry name" value="SAF"/>
    <property type="match status" value="1"/>
</dbReference>
<proteinExistence type="predicted"/>
<gene>
    <name evidence="4" type="primary">cpaB</name>
    <name evidence="4" type="ORF">HY834_21230</name>
</gene>
<evidence type="ECO:0000313" key="4">
    <source>
        <dbReference type="EMBL" id="MBI4924268.1"/>
    </source>
</evidence>
<dbReference type="InterPro" id="IPR013974">
    <property type="entry name" value="SAF"/>
</dbReference>
<feature type="domain" description="SAF" evidence="3">
    <location>
        <begin position="120"/>
        <end position="188"/>
    </location>
</feature>
<evidence type="ECO:0000259" key="3">
    <source>
        <dbReference type="SMART" id="SM00858"/>
    </source>
</evidence>
<feature type="compositionally biased region" description="Basic and acidic residues" evidence="1">
    <location>
        <begin position="11"/>
        <end position="40"/>
    </location>
</feature>
<dbReference type="SMART" id="SM00858">
    <property type="entry name" value="SAF"/>
    <property type="match status" value="1"/>
</dbReference>
<dbReference type="Pfam" id="PF16976">
    <property type="entry name" value="RcpC"/>
    <property type="match status" value="1"/>
</dbReference>
<feature type="transmembrane region" description="Helical" evidence="2">
    <location>
        <begin position="80"/>
        <end position="98"/>
    </location>
</feature>
<evidence type="ECO:0000313" key="5">
    <source>
        <dbReference type="Proteomes" id="UP000782610"/>
    </source>
</evidence>
<dbReference type="InterPro" id="IPR017592">
    <property type="entry name" value="Pilus_assmbl_Flp-typ_CpaB"/>
</dbReference>
<sequence length="335" mass="36087">MLRRTQSNVGEIEREEPAAPAAEVERISFPKPDRRKGERRGMEALRAEALQAVLSRVEDKNFGGLRNQLHWSRNLHPTRIILLLVALLAGGLAAFLVLQREPPASVAVEVAAQPAPAPTAMILVAKQAIGIGERLSPELVEWRGWPEGEVRPEYVTNAATPDAIASMTGSVARFEFFPGEPIRQQKLVQTDQGYLSAVLGGGMRGVSVPVVAEAASGGFIVPNDHVDVVLTRASDLGDQVSQTILRNVRVLAINTRLGETGTTGAPADPNNPRAEIFADHAIATLELDPEQSEAIINATAAGKLSLVLRSIVDFTAVEKVDPNQAIRMTSPFWTK</sequence>
<organism evidence="4 5">
    <name type="scientific">Devosia nanyangense</name>
    <dbReference type="NCBI Taxonomy" id="1228055"/>
    <lineage>
        <taxon>Bacteria</taxon>
        <taxon>Pseudomonadati</taxon>
        <taxon>Pseudomonadota</taxon>
        <taxon>Alphaproteobacteria</taxon>
        <taxon>Hyphomicrobiales</taxon>
        <taxon>Devosiaceae</taxon>
        <taxon>Devosia</taxon>
    </lineage>
</organism>
<evidence type="ECO:0000256" key="2">
    <source>
        <dbReference type="SAM" id="Phobius"/>
    </source>
</evidence>
<comment type="caution">
    <text evidence="4">The sequence shown here is derived from an EMBL/GenBank/DDBJ whole genome shotgun (WGS) entry which is preliminary data.</text>
</comment>
<protein>
    <submittedName>
        <fullName evidence="4">Flp pilus assembly protein CpaB</fullName>
    </submittedName>
</protein>
<feature type="region of interest" description="Disordered" evidence="1">
    <location>
        <begin position="1"/>
        <end position="40"/>
    </location>
</feature>
<evidence type="ECO:0000256" key="1">
    <source>
        <dbReference type="SAM" id="MobiDB-lite"/>
    </source>
</evidence>
<keyword evidence="2" id="KW-1133">Transmembrane helix</keyword>
<dbReference type="CDD" id="cd11614">
    <property type="entry name" value="SAF_CpaB_FlgA_like"/>
    <property type="match status" value="1"/>
</dbReference>
<dbReference type="EMBL" id="JACRAF010000069">
    <property type="protein sequence ID" value="MBI4924268.1"/>
    <property type="molecule type" value="Genomic_DNA"/>
</dbReference>
<dbReference type="InterPro" id="IPR031571">
    <property type="entry name" value="RcpC_dom"/>
</dbReference>
<dbReference type="AlphaFoldDB" id="A0A933L5F8"/>
<keyword evidence="2" id="KW-0472">Membrane</keyword>
<name>A0A933L5F8_9HYPH</name>
<dbReference type="Proteomes" id="UP000782610">
    <property type="component" value="Unassembled WGS sequence"/>
</dbReference>
<accession>A0A933L5F8</accession>
<reference evidence="4" key="1">
    <citation type="submission" date="2020-07" db="EMBL/GenBank/DDBJ databases">
        <title>Huge and variable diversity of episymbiotic CPR bacteria and DPANN archaea in groundwater ecosystems.</title>
        <authorList>
            <person name="He C.Y."/>
            <person name="Keren R."/>
            <person name="Whittaker M."/>
            <person name="Farag I.F."/>
            <person name="Doudna J."/>
            <person name="Cate J.H.D."/>
            <person name="Banfield J.F."/>
        </authorList>
    </citation>
    <scope>NUCLEOTIDE SEQUENCE</scope>
    <source>
        <strain evidence="4">NC_groundwater_1586_Pr3_B-0.1um_66_15</strain>
    </source>
</reference>
<keyword evidence="2" id="KW-0812">Transmembrane</keyword>
<dbReference type="NCBIfam" id="TIGR03177">
    <property type="entry name" value="pilus_cpaB"/>
    <property type="match status" value="1"/>
</dbReference>